<organism evidence="3 4">
    <name type="scientific">Patulibacter brassicae</name>
    <dbReference type="NCBI Taxonomy" id="1705717"/>
    <lineage>
        <taxon>Bacteria</taxon>
        <taxon>Bacillati</taxon>
        <taxon>Actinomycetota</taxon>
        <taxon>Thermoleophilia</taxon>
        <taxon>Solirubrobacterales</taxon>
        <taxon>Patulibacteraceae</taxon>
        <taxon>Patulibacter</taxon>
    </lineage>
</organism>
<dbReference type="PROSITE" id="PS51257">
    <property type="entry name" value="PROKAR_LIPOPROTEIN"/>
    <property type="match status" value="1"/>
</dbReference>
<comment type="caution">
    <text evidence="3">The sequence shown here is derived from an EMBL/GenBank/DDBJ whole genome shotgun (WGS) entry which is preliminary data.</text>
</comment>
<protein>
    <recommendedName>
        <fullName evidence="5">Lipoprotein</fullName>
    </recommendedName>
</protein>
<evidence type="ECO:0000313" key="3">
    <source>
        <dbReference type="EMBL" id="MDX8152600.1"/>
    </source>
</evidence>
<gene>
    <name evidence="3" type="ORF">SK069_13425</name>
</gene>
<feature type="region of interest" description="Disordered" evidence="1">
    <location>
        <begin position="307"/>
        <end position="329"/>
    </location>
</feature>
<feature type="signal peptide" evidence="2">
    <location>
        <begin position="1"/>
        <end position="20"/>
    </location>
</feature>
<feature type="region of interest" description="Disordered" evidence="1">
    <location>
        <begin position="25"/>
        <end position="49"/>
    </location>
</feature>
<evidence type="ECO:0000313" key="4">
    <source>
        <dbReference type="Proteomes" id="UP001277761"/>
    </source>
</evidence>
<sequence>MTVLRPVPVALATALLLALAGCGSGDDGPTTTSSAAGARPTPRAATTDVGGVRPFAASSVWNQRVSGASAALDSPRMIRLAAESPGPADDISRRSRLNRRRLFVNTRGWAPPVYRVGTGRPVRLLCRQGRCVAGGGAVPSELRLPDDASSDPGHDGWMILVDEQQDLVWDLWRARRVGDTISYQFSRRWRLSGDGAGILESAATPRTPSVRGSGVPLLAGLIRPQELRAGRIEHALAISVPSPAAGRFVRPASTTNGLGPVGSLPEGARLRLKADAATRALRAAGRLRTSDPAVVDPAEINRANPLVSSSAIEGGDDASTLTGDGSTGRLDTVRERSARAIVRALREYGAIVVDRADAPTLYAQSNVDYGRLLYGNELGELRLTDFEVVDLGRELEDDDAPEEAVR</sequence>
<feature type="chain" id="PRO_5046433306" description="Lipoprotein" evidence="2">
    <location>
        <begin position="21"/>
        <end position="406"/>
    </location>
</feature>
<keyword evidence="4" id="KW-1185">Reference proteome</keyword>
<evidence type="ECO:0000256" key="1">
    <source>
        <dbReference type="SAM" id="MobiDB-lite"/>
    </source>
</evidence>
<accession>A0ABU4VPA8</accession>
<evidence type="ECO:0000256" key="2">
    <source>
        <dbReference type="SAM" id="SignalP"/>
    </source>
</evidence>
<keyword evidence="2" id="KW-0732">Signal</keyword>
<name>A0ABU4VPA8_9ACTN</name>
<dbReference type="EMBL" id="JAXAVX010000007">
    <property type="protein sequence ID" value="MDX8152600.1"/>
    <property type="molecule type" value="Genomic_DNA"/>
</dbReference>
<dbReference type="Proteomes" id="UP001277761">
    <property type="component" value="Unassembled WGS sequence"/>
</dbReference>
<reference evidence="3 4" key="1">
    <citation type="submission" date="2023-11" db="EMBL/GenBank/DDBJ databases">
        <authorList>
            <person name="Xu M."/>
            <person name="Jiang T."/>
        </authorList>
    </citation>
    <scope>NUCLEOTIDE SEQUENCE [LARGE SCALE GENOMIC DNA]</scope>
    <source>
        <strain evidence="3 4">SD</strain>
    </source>
</reference>
<feature type="compositionally biased region" description="Low complexity" evidence="1">
    <location>
        <begin position="35"/>
        <end position="47"/>
    </location>
</feature>
<evidence type="ECO:0008006" key="5">
    <source>
        <dbReference type="Google" id="ProtNLM"/>
    </source>
</evidence>
<proteinExistence type="predicted"/>
<dbReference type="RefSeq" id="WP_319954756.1">
    <property type="nucleotide sequence ID" value="NZ_JAXAVX010000007.1"/>
</dbReference>